<dbReference type="EMBL" id="AP022614">
    <property type="protein sequence ID" value="BBZ43932.1"/>
    <property type="molecule type" value="Genomic_DNA"/>
</dbReference>
<dbReference type="Gene3D" id="1.20.1260.20">
    <property type="entry name" value="PPE superfamily"/>
    <property type="match status" value="1"/>
</dbReference>
<organism evidence="4 5">
    <name type="scientific">Mycobacterium parmense</name>
    <dbReference type="NCBI Taxonomy" id="185642"/>
    <lineage>
        <taxon>Bacteria</taxon>
        <taxon>Bacillati</taxon>
        <taxon>Actinomycetota</taxon>
        <taxon>Actinomycetes</taxon>
        <taxon>Mycobacteriales</taxon>
        <taxon>Mycobacteriaceae</taxon>
        <taxon>Mycobacterium</taxon>
        <taxon>Mycobacterium simiae complex</taxon>
    </lineage>
</organism>
<name>A0A7I7YRX1_9MYCO</name>
<evidence type="ECO:0000256" key="1">
    <source>
        <dbReference type="ARBA" id="ARBA00010652"/>
    </source>
</evidence>
<feature type="domain" description="PPE family C-terminal" evidence="3">
    <location>
        <begin position="299"/>
        <end position="377"/>
    </location>
</feature>
<dbReference type="SUPFAM" id="SSF140459">
    <property type="entry name" value="PE/PPE dimer-like"/>
    <property type="match status" value="1"/>
</dbReference>
<sequence length="381" mass="36886">MFDFGALPPEVNSARIYTGPGSEPMMAAAAAWNNLAAELSGAATSSQAVVCQLTGDEWVGPSSAAMAAAAEPYVAWMHATAALLQDAATQATASAAAYQAAFAMTVPPPLIATNRAQLAALVATNLLGQNTPAIMATEAQYAEMWAQDTAAMYGYAGSSAAAGKLGPLSAPAPTANPGGQAASVAQSTTATATTPTGLASLVAALPAAMQSLASPLAAATPAQALPLANLFSDSVFTNLGEGIFDTGAWNMFAAISAGALMQNSAAAGQAAGGVGALGGGVLAGTAAPAAAPAGAPVLAGMGSAPVVGKLSVPTAWSAATAGETGTTVLEGSNWSTGAEEPAQSTTLATGMPAAASAGRGGYAAGPRYGVTLKVMPTRVLV</sequence>
<evidence type="ECO:0000313" key="4">
    <source>
        <dbReference type="EMBL" id="BBZ43932.1"/>
    </source>
</evidence>
<dbReference type="Proteomes" id="UP000467105">
    <property type="component" value="Chromosome"/>
</dbReference>
<dbReference type="Pfam" id="PF00823">
    <property type="entry name" value="PPE"/>
    <property type="match status" value="1"/>
</dbReference>
<reference evidence="4 5" key="1">
    <citation type="journal article" date="2019" name="Emerg. Microbes Infect.">
        <title>Comprehensive subspecies identification of 175 nontuberculous mycobacteria species based on 7547 genomic profiles.</title>
        <authorList>
            <person name="Matsumoto Y."/>
            <person name="Kinjo T."/>
            <person name="Motooka D."/>
            <person name="Nabeya D."/>
            <person name="Jung N."/>
            <person name="Uechi K."/>
            <person name="Horii T."/>
            <person name="Iida T."/>
            <person name="Fujita J."/>
            <person name="Nakamura S."/>
        </authorList>
    </citation>
    <scope>NUCLEOTIDE SEQUENCE [LARGE SCALE GENOMIC DNA]</scope>
    <source>
        <strain evidence="4 5">JCM 14742</strain>
    </source>
</reference>
<accession>A0A7I7YRX1</accession>
<protein>
    <submittedName>
        <fullName evidence="4">PPE family protein</fullName>
    </submittedName>
</protein>
<keyword evidence="5" id="KW-1185">Reference proteome</keyword>
<dbReference type="PANTHER" id="PTHR46766:SF1">
    <property type="entry name" value="GLUTAMINE-RICH PROTEIN 2"/>
    <property type="match status" value="1"/>
</dbReference>
<dbReference type="GO" id="GO:0052572">
    <property type="term" value="P:response to host immune response"/>
    <property type="evidence" value="ECO:0007669"/>
    <property type="project" value="TreeGrafter"/>
</dbReference>
<gene>
    <name evidence="4" type="primary">PPE15_1</name>
    <name evidence="4" type="ORF">MPRM_12130</name>
</gene>
<evidence type="ECO:0000313" key="5">
    <source>
        <dbReference type="Proteomes" id="UP000467105"/>
    </source>
</evidence>
<dbReference type="Pfam" id="PF12484">
    <property type="entry name" value="PPE-SVP"/>
    <property type="match status" value="1"/>
</dbReference>
<proteinExistence type="inferred from homology"/>
<dbReference type="InterPro" id="IPR038332">
    <property type="entry name" value="PPE_sf"/>
</dbReference>
<dbReference type="AlphaFoldDB" id="A0A7I7YRX1"/>
<dbReference type="RefSeq" id="WP_163670798.1">
    <property type="nucleotide sequence ID" value="NZ_AP022614.1"/>
</dbReference>
<dbReference type="InterPro" id="IPR000030">
    <property type="entry name" value="PPE_dom"/>
</dbReference>
<dbReference type="InterPro" id="IPR022171">
    <property type="entry name" value="PPE_C"/>
</dbReference>
<feature type="domain" description="PPE" evidence="2">
    <location>
        <begin position="3"/>
        <end position="165"/>
    </location>
</feature>
<dbReference type="PANTHER" id="PTHR46766">
    <property type="entry name" value="GLUTAMINE-RICH PROTEIN 2"/>
    <property type="match status" value="1"/>
</dbReference>
<dbReference type="FunFam" id="1.20.1260.20:FF:000001">
    <property type="entry name" value="PPE family protein PPE41"/>
    <property type="match status" value="1"/>
</dbReference>
<comment type="similarity">
    <text evidence="1">Belongs to the mycobacterial PPE family.</text>
</comment>
<evidence type="ECO:0000259" key="2">
    <source>
        <dbReference type="Pfam" id="PF00823"/>
    </source>
</evidence>
<evidence type="ECO:0000259" key="3">
    <source>
        <dbReference type="Pfam" id="PF12484"/>
    </source>
</evidence>